<dbReference type="GO" id="GO:0008270">
    <property type="term" value="F:zinc ion binding"/>
    <property type="evidence" value="ECO:0007669"/>
    <property type="project" value="UniProtKB-KW"/>
</dbReference>
<feature type="compositionally biased region" description="Polar residues" evidence="2">
    <location>
        <begin position="372"/>
        <end position="393"/>
    </location>
</feature>
<feature type="region of interest" description="Disordered" evidence="2">
    <location>
        <begin position="156"/>
        <end position="247"/>
    </location>
</feature>
<gene>
    <name evidence="4" type="ORF">SARC_04235</name>
</gene>
<feature type="compositionally biased region" description="Basic and acidic residues" evidence="2">
    <location>
        <begin position="158"/>
        <end position="190"/>
    </location>
</feature>
<feature type="compositionally biased region" description="Low complexity" evidence="2">
    <location>
        <begin position="357"/>
        <end position="371"/>
    </location>
</feature>
<keyword evidence="1" id="KW-0863">Zinc-finger</keyword>
<dbReference type="InterPro" id="IPR013087">
    <property type="entry name" value="Znf_C2H2_type"/>
</dbReference>
<feature type="region of interest" description="Disordered" evidence="2">
    <location>
        <begin position="344"/>
        <end position="469"/>
    </location>
</feature>
<feature type="compositionally biased region" description="Low complexity" evidence="2">
    <location>
        <begin position="119"/>
        <end position="131"/>
    </location>
</feature>
<name>A0A0L0G3S1_9EUKA</name>
<feature type="domain" description="C2H2-type" evidence="3">
    <location>
        <begin position="477"/>
        <end position="507"/>
    </location>
</feature>
<feature type="compositionally biased region" description="Basic and acidic residues" evidence="2">
    <location>
        <begin position="449"/>
        <end position="461"/>
    </location>
</feature>
<dbReference type="RefSeq" id="XP_014157406.1">
    <property type="nucleotide sequence ID" value="XM_014301931.1"/>
</dbReference>
<sequence>MSDHDVSVAMGTTHDPAHPSQTHHKTHRNSTVNSHAASTTHRRKGSSTHAHPADTIQHPHPHTHTHASAKAAPGSGANGSSAARPPKAKASTTNCRPRTAKAAAARAGSRGSNDDAAMTSTSTQKSKNTTTAPSTGASESAEALGRLLQNALAAHTRTTTDHNSHEPNSHSHSHEPNSHNHVDRGIHTVDSRIGQGGQPQHTAPSGTSPMDGAGGQVSTTGTDTNVSRQLGQAGEQARRGSGDHGNDGWVYGAKAEWRQGEALDDGCDDGRAGDQQLRRRSQQSTDSTTQETSHAHTSAHDAHMDNAIALSKNKSTGVTASVDGQGREGAYVYAGSMSAAHDTHMTPQQDVYHPHEQNPNTQQQPCTQAQPYGNNTKQHSTVGDSNTPNTTTAADHRPHANAQQHTHTHAPSHTHSHAHAHIGPHETHSTGAAYAHIHSGNSGGSRSRKNSERDSDTGDGKKIKRIRRPPSEIERAYVCDVTECDKGYGSQGALDLHRKTKHDIKKGKDLHSHSSADLWSG</sequence>
<keyword evidence="5" id="KW-1185">Reference proteome</keyword>
<feature type="region of interest" description="Disordered" evidence="2">
    <location>
        <begin position="1"/>
        <end position="140"/>
    </location>
</feature>
<evidence type="ECO:0000259" key="3">
    <source>
        <dbReference type="PROSITE" id="PS50157"/>
    </source>
</evidence>
<feature type="compositionally biased region" description="Low complexity" evidence="2">
    <location>
        <begin position="282"/>
        <end position="296"/>
    </location>
</feature>
<dbReference type="GeneID" id="25904739"/>
<reference evidence="4 5" key="1">
    <citation type="submission" date="2011-02" db="EMBL/GenBank/DDBJ databases">
        <title>The Genome Sequence of Sphaeroforma arctica JP610.</title>
        <authorList>
            <consortium name="The Broad Institute Genome Sequencing Platform"/>
            <person name="Russ C."/>
            <person name="Cuomo C."/>
            <person name="Young S.K."/>
            <person name="Zeng Q."/>
            <person name="Gargeya S."/>
            <person name="Alvarado L."/>
            <person name="Berlin A."/>
            <person name="Chapman S.B."/>
            <person name="Chen Z."/>
            <person name="Freedman E."/>
            <person name="Gellesch M."/>
            <person name="Goldberg J."/>
            <person name="Griggs A."/>
            <person name="Gujja S."/>
            <person name="Heilman E."/>
            <person name="Heiman D."/>
            <person name="Howarth C."/>
            <person name="Mehta T."/>
            <person name="Neiman D."/>
            <person name="Pearson M."/>
            <person name="Roberts A."/>
            <person name="Saif S."/>
            <person name="Shea T."/>
            <person name="Shenoy N."/>
            <person name="Sisk P."/>
            <person name="Stolte C."/>
            <person name="Sykes S."/>
            <person name="White J."/>
            <person name="Yandava C."/>
            <person name="Burger G."/>
            <person name="Gray M.W."/>
            <person name="Holland P.W.H."/>
            <person name="King N."/>
            <person name="Lang F.B.F."/>
            <person name="Roger A.J."/>
            <person name="Ruiz-Trillo I."/>
            <person name="Haas B."/>
            <person name="Nusbaum C."/>
            <person name="Birren B."/>
        </authorList>
    </citation>
    <scope>NUCLEOTIDE SEQUENCE [LARGE SCALE GENOMIC DNA]</scope>
    <source>
        <strain evidence="4 5">JP610</strain>
    </source>
</reference>
<dbReference type="EMBL" id="KQ241828">
    <property type="protein sequence ID" value="KNC83504.1"/>
    <property type="molecule type" value="Genomic_DNA"/>
</dbReference>
<feature type="compositionally biased region" description="Basic and acidic residues" evidence="2">
    <location>
        <begin position="236"/>
        <end position="246"/>
    </location>
</feature>
<protein>
    <recommendedName>
        <fullName evidence="3">C2H2-type domain-containing protein</fullName>
    </recommendedName>
</protein>
<evidence type="ECO:0000313" key="5">
    <source>
        <dbReference type="Proteomes" id="UP000054560"/>
    </source>
</evidence>
<feature type="compositionally biased region" description="Polar residues" evidence="2">
    <location>
        <begin position="216"/>
        <end position="230"/>
    </location>
</feature>
<feature type="compositionally biased region" description="Polar residues" evidence="2">
    <location>
        <begin position="198"/>
        <end position="208"/>
    </location>
</feature>
<evidence type="ECO:0000256" key="1">
    <source>
        <dbReference type="PROSITE-ProRule" id="PRU00042"/>
    </source>
</evidence>
<keyword evidence="1" id="KW-0862">Zinc</keyword>
<feature type="compositionally biased region" description="Basic residues" evidence="2">
    <location>
        <begin position="406"/>
        <end position="422"/>
    </location>
</feature>
<feature type="compositionally biased region" description="Low complexity" evidence="2">
    <location>
        <begin position="102"/>
        <end position="111"/>
    </location>
</feature>
<feature type="region of interest" description="Disordered" evidence="2">
    <location>
        <begin position="262"/>
        <end position="301"/>
    </location>
</feature>
<organism evidence="4 5">
    <name type="scientific">Sphaeroforma arctica JP610</name>
    <dbReference type="NCBI Taxonomy" id="667725"/>
    <lineage>
        <taxon>Eukaryota</taxon>
        <taxon>Ichthyosporea</taxon>
        <taxon>Ichthyophonida</taxon>
        <taxon>Sphaeroforma</taxon>
    </lineage>
</organism>
<feature type="region of interest" description="Disordered" evidence="2">
    <location>
        <begin position="502"/>
        <end position="521"/>
    </location>
</feature>
<dbReference type="PROSITE" id="PS00028">
    <property type="entry name" value="ZINC_FINGER_C2H2_1"/>
    <property type="match status" value="1"/>
</dbReference>
<evidence type="ECO:0000313" key="4">
    <source>
        <dbReference type="EMBL" id="KNC83504.1"/>
    </source>
</evidence>
<accession>A0A0L0G3S1</accession>
<evidence type="ECO:0000256" key="2">
    <source>
        <dbReference type="SAM" id="MobiDB-lite"/>
    </source>
</evidence>
<dbReference type="AlphaFoldDB" id="A0A0L0G3S1"/>
<dbReference type="Proteomes" id="UP000054560">
    <property type="component" value="Unassembled WGS sequence"/>
</dbReference>
<proteinExistence type="predicted"/>
<keyword evidence="1" id="KW-0479">Metal-binding</keyword>
<feature type="compositionally biased region" description="Polar residues" evidence="2">
    <location>
        <begin position="29"/>
        <end position="39"/>
    </location>
</feature>
<dbReference type="PROSITE" id="PS50157">
    <property type="entry name" value="ZINC_FINGER_C2H2_2"/>
    <property type="match status" value="1"/>
</dbReference>
<feature type="compositionally biased region" description="Low complexity" evidence="2">
    <location>
        <begin position="68"/>
        <end position="91"/>
    </location>
</feature>